<keyword evidence="1" id="KW-0812">Transmembrane</keyword>
<dbReference type="Proteomes" id="UP000282185">
    <property type="component" value="Unassembled WGS sequence"/>
</dbReference>
<dbReference type="EMBL" id="QSWH01000005">
    <property type="protein sequence ID" value="RRR21935.1"/>
    <property type="molecule type" value="Genomic_DNA"/>
</dbReference>
<dbReference type="AlphaFoldDB" id="A0A345YN06"/>
<evidence type="ECO:0000256" key="1">
    <source>
        <dbReference type="SAM" id="Phobius"/>
    </source>
</evidence>
<name>A0A345YN06_9MICO</name>
<feature type="transmembrane region" description="Helical" evidence="1">
    <location>
        <begin position="20"/>
        <end position="41"/>
    </location>
</feature>
<reference evidence="2 4" key="1">
    <citation type="submission" date="2018-07" db="EMBL/GenBank/DDBJ databases">
        <title>Brachybacterium saurashtrense DSM 23186 genome sequence.</title>
        <authorList>
            <person name="Guo L."/>
        </authorList>
    </citation>
    <scope>NUCLEOTIDE SEQUENCE [LARGE SCALE GENOMIC DNA]</scope>
    <source>
        <strain evidence="2 4">DSM 23186</strain>
    </source>
</reference>
<evidence type="ECO:0000313" key="2">
    <source>
        <dbReference type="EMBL" id="AXK45308.1"/>
    </source>
</evidence>
<gene>
    <name evidence="2" type="ORF">DWV08_06540</name>
    <name evidence="3" type="ORF">DXU92_11530</name>
</gene>
<evidence type="ECO:0008006" key="6">
    <source>
        <dbReference type="Google" id="ProtNLM"/>
    </source>
</evidence>
<accession>A0A345YN06</accession>
<keyword evidence="1" id="KW-1133">Transmembrane helix</keyword>
<dbReference type="RefSeq" id="WP_115413060.1">
    <property type="nucleotide sequence ID" value="NZ_CP031356.1"/>
</dbReference>
<evidence type="ECO:0000313" key="4">
    <source>
        <dbReference type="Proteomes" id="UP000254236"/>
    </source>
</evidence>
<keyword evidence="4" id="KW-1185">Reference proteome</keyword>
<reference evidence="3 5" key="2">
    <citation type="submission" date="2018-08" db="EMBL/GenBank/DDBJ databases">
        <title>Brachybacterium saurashtrense DSM 23186.</title>
        <authorList>
            <person name="Li Y."/>
        </authorList>
    </citation>
    <scope>NUCLEOTIDE SEQUENCE [LARGE SCALE GENOMIC DNA]</scope>
    <source>
        <strain evidence="3 5">DSM 23186</strain>
    </source>
</reference>
<keyword evidence="1" id="KW-0472">Membrane</keyword>
<sequence length="62" mass="6402">MIDQLMILAESGAEASEGLSAPAVGIGIFAILMVLLGITWLTGGAHHRSLDAKRDASGDTDH</sequence>
<dbReference type="OrthoDB" id="4794249at2"/>
<evidence type="ECO:0000313" key="3">
    <source>
        <dbReference type="EMBL" id="RRR21935.1"/>
    </source>
</evidence>
<dbReference type="EMBL" id="CP031356">
    <property type="protein sequence ID" value="AXK45308.1"/>
    <property type="molecule type" value="Genomic_DNA"/>
</dbReference>
<dbReference type="KEGG" id="bsau:DWV08_06540"/>
<organism evidence="3 5">
    <name type="scientific">Brachybacterium saurashtrense</name>
    <dbReference type="NCBI Taxonomy" id="556288"/>
    <lineage>
        <taxon>Bacteria</taxon>
        <taxon>Bacillati</taxon>
        <taxon>Actinomycetota</taxon>
        <taxon>Actinomycetes</taxon>
        <taxon>Micrococcales</taxon>
        <taxon>Dermabacteraceae</taxon>
        <taxon>Brachybacterium</taxon>
    </lineage>
</organism>
<dbReference type="Proteomes" id="UP000254236">
    <property type="component" value="Chromosome"/>
</dbReference>
<evidence type="ECO:0000313" key="5">
    <source>
        <dbReference type="Proteomes" id="UP000282185"/>
    </source>
</evidence>
<proteinExistence type="predicted"/>
<protein>
    <recommendedName>
        <fullName evidence="6">4-hydroxybenzoate polyprenyltransferase</fullName>
    </recommendedName>
</protein>